<evidence type="ECO:0000313" key="1">
    <source>
        <dbReference type="EMBL" id="QEG43542.1"/>
    </source>
</evidence>
<dbReference type="OrthoDB" id="272847at2"/>
<evidence type="ECO:0000313" key="2">
    <source>
        <dbReference type="Proteomes" id="UP000325286"/>
    </source>
</evidence>
<dbReference type="RefSeq" id="WP_068129581.1">
    <property type="nucleotide sequence ID" value="NZ_CP042914.1"/>
</dbReference>
<dbReference type="KEGG" id="rul:UC8_55930"/>
<accession>A0A5B9QZM5</accession>
<protein>
    <submittedName>
        <fullName evidence="1">Uncharacterized protein</fullName>
    </submittedName>
</protein>
<name>A0A5B9QZM5_9BACT</name>
<dbReference type="Proteomes" id="UP000325286">
    <property type="component" value="Chromosome"/>
</dbReference>
<keyword evidence="2" id="KW-1185">Reference proteome</keyword>
<reference evidence="1 2" key="1">
    <citation type="submission" date="2019-08" db="EMBL/GenBank/DDBJ databases">
        <title>Deep-cultivation of Planctomycetes and their phenomic and genomic characterization uncovers novel biology.</title>
        <authorList>
            <person name="Wiegand S."/>
            <person name="Jogler M."/>
            <person name="Boedeker C."/>
            <person name="Pinto D."/>
            <person name="Vollmers J."/>
            <person name="Rivas-Marin E."/>
            <person name="Kohn T."/>
            <person name="Peeters S.H."/>
            <person name="Heuer A."/>
            <person name="Rast P."/>
            <person name="Oberbeckmann S."/>
            <person name="Bunk B."/>
            <person name="Jeske O."/>
            <person name="Meyerdierks A."/>
            <person name="Storesund J.E."/>
            <person name="Kallscheuer N."/>
            <person name="Luecker S."/>
            <person name="Lage O.M."/>
            <person name="Pohl T."/>
            <person name="Merkel B.J."/>
            <person name="Hornburger P."/>
            <person name="Mueller R.-W."/>
            <person name="Bruemmer F."/>
            <person name="Labrenz M."/>
            <person name="Spormann A.M."/>
            <person name="Op den Camp H."/>
            <person name="Overmann J."/>
            <person name="Amann R."/>
            <person name="Jetten M.S.M."/>
            <person name="Mascher T."/>
            <person name="Medema M.H."/>
            <person name="Devos D.P."/>
            <person name="Kaster A.-K."/>
            <person name="Ovreas L."/>
            <person name="Rohde M."/>
            <person name="Galperin M.Y."/>
            <person name="Jogler C."/>
        </authorList>
    </citation>
    <scope>NUCLEOTIDE SEQUENCE [LARGE SCALE GENOMIC DNA]</scope>
    <source>
        <strain evidence="1 2">UC8</strain>
    </source>
</reference>
<dbReference type="EMBL" id="CP042914">
    <property type="protein sequence ID" value="QEG43542.1"/>
    <property type="molecule type" value="Genomic_DNA"/>
</dbReference>
<dbReference type="PROSITE" id="PS51257">
    <property type="entry name" value="PROKAR_LIPOPROTEIN"/>
    <property type="match status" value="1"/>
</dbReference>
<dbReference type="AlphaFoldDB" id="A0A5B9QZM5"/>
<sequence length="148" mass="15968">MHQKPAQLLTVAVMLSLISAGCGDSTTGSVPLIGAPSSPPLRQVMEDEAGLLEPFAEQPLSLPFPERENPFLFPHDRVQPVVPAAEVSQVRVLGFVEVDQPRVLLKVSDRTRTLAVGDAAQGVEVLAIEPPLVRLRQGNLTWNASLFD</sequence>
<gene>
    <name evidence="1" type="ORF">UC8_55930</name>
</gene>
<proteinExistence type="predicted"/>
<organism evidence="1 2">
    <name type="scientific">Roseimaritima ulvae</name>
    <dbReference type="NCBI Taxonomy" id="980254"/>
    <lineage>
        <taxon>Bacteria</taxon>
        <taxon>Pseudomonadati</taxon>
        <taxon>Planctomycetota</taxon>
        <taxon>Planctomycetia</taxon>
        <taxon>Pirellulales</taxon>
        <taxon>Pirellulaceae</taxon>
        <taxon>Roseimaritima</taxon>
    </lineage>
</organism>